<dbReference type="EMBL" id="LAZR01052173">
    <property type="protein sequence ID" value="KKK83544.1"/>
    <property type="molecule type" value="Genomic_DNA"/>
</dbReference>
<sequence length="145" mass="15412">MGLSASSEIAAPTAVKPTDYELLPYASRITTATGLNNIVNITGDGMLHEVVLRVKVVPDGSPTLLLEFVVDGQSQIDEPIYTALNTWADRLRVLAENRDGNTVGDTVRIPVNIVFETSLRVGLRCTVGAGAAGEVEGVVPWGDHI</sequence>
<comment type="caution">
    <text evidence="1">The sequence shown here is derived from an EMBL/GenBank/DDBJ whole genome shotgun (WGS) entry which is preliminary data.</text>
</comment>
<dbReference type="AlphaFoldDB" id="A0A0F9AYU1"/>
<organism evidence="1">
    <name type="scientific">marine sediment metagenome</name>
    <dbReference type="NCBI Taxonomy" id="412755"/>
    <lineage>
        <taxon>unclassified sequences</taxon>
        <taxon>metagenomes</taxon>
        <taxon>ecological metagenomes</taxon>
    </lineage>
</organism>
<proteinExistence type="predicted"/>
<protein>
    <submittedName>
        <fullName evidence="1">Uncharacterized protein</fullName>
    </submittedName>
</protein>
<accession>A0A0F9AYU1</accession>
<gene>
    <name evidence="1" type="ORF">LCGC14_2792320</name>
</gene>
<name>A0A0F9AYU1_9ZZZZ</name>
<reference evidence="1" key="1">
    <citation type="journal article" date="2015" name="Nature">
        <title>Complex archaea that bridge the gap between prokaryotes and eukaryotes.</title>
        <authorList>
            <person name="Spang A."/>
            <person name="Saw J.H."/>
            <person name="Jorgensen S.L."/>
            <person name="Zaremba-Niedzwiedzka K."/>
            <person name="Martijn J."/>
            <person name="Lind A.E."/>
            <person name="van Eijk R."/>
            <person name="Schleper C."/>
            <person name="Guy L."/>
            <person name="Ettema T.J."/>
        </authorList>
    </citation>
    <scope>NUCLEOTIDE SEQUENCE</scope>
</reference>
<evidence type="ECO:0000313" key="1">
    <source>
        <dbReference type="EMBL" id="KKK83544.1"/>
    </source>
</evidence>